<evidence type="ECO:0000313" key="3">
    <source>
        <dbReference type="EMBL" id="TMQ67855.1"/>
    </source>
</evidence>
<dbReference type="Gene3D" id="2.40.160.20">
    <property type="match status" value="1"/>
</dbReference>
<reference evidence="3 4" key="1">
    <citation type="journal article" date="2019" name="Nat. Microbiol.">
        <title>Mediterranean grassland soil C-N compound turnover is dependent on rainfall and depth, and is mediated by genomically divergent microorganisms.</title>
        <authorList>
            <person name="Diamond S."/>
            <person name="Andeer P.F."/>
            <person name="Li Z."/>
            <person name="Crits-Christoph A."/>
            <person name="Burstein D."/>
            <person name="Anantharaman K."/>
            <person name="Lane K.R."/>
            <person name="Thomas B.C."/>
            <person name="Pan C."/>
            <person name="Northen T.R."/>
            <person name="Banfield J.F."/>
        </authorList>
    </citation>
    <scope>NUCLEOTIDE SEQUENCE [LARGE SCALE GENOMIC DNA]</scope>
    <source>
        <strain evidence="3">WS_8</strain>
    </source>
</reference>
<dbReference type="Pfam" id="PF13505">
    <property type="entry name" value="OMP_b-brl"/>
    <property type="match status" value="1"/>
</dbReference>
<name>A0A538TW63_UNCEI</name>
<sequence length="191" mass="20774">MDNKHNQLPKLLDRALIATLIFLVLLLMGIQVARAGEIIPSIGLSHSTANHDGEAKVFGGLAFRGNLAPLIKTEVGLAYRSESFANNDLTVRMWPLTASLWLTPMPTLYAGGGVGWYNTTLDYAKSTGFEDKTTQEFGVHLGGGLRVPIGPVAALDLNGRYVFLDQQASELPPNHFNPDFWSTSLGVAFKF</sequence>
<protein>
    <submittedName>
        <fullName evidence="3">Porin family protein</fullName>
    </submittedName>
</protein>
<gene>
    <name evidence="3" type="ORF">E6K78_03305</name>
</gene>
<accession>A0A538TW63</accession>
<dbReference type="SUPFAM" id="SSF56925">
    <property type="entry name" value="OMPA-like"/>
    <property type="match status" value="1"/>
</dbReference>
<dbReference type="EMBL" id="VBOY01000027">
    <property type="protein sequence ID" value="TMQ67855.1"/>
    <property type="molecule type" value="Genomic_DNA"/>
</dbReference>
<organism evidence="3 4">
    <name type="scientific">Eiseniibacteriota bacterium</name>
    <dbReference type="NCBI Taxonomy" id="2212470"/>
    <lineage>
        <taxon>Bacteria</taxon>
        <taxon>Candidatus Eiseniibacteriota</taxon>
    </lineage>
</organism>
<evidence type="ECO:0000313" key="4">
    <source>
        <dbReference type="Proteomes" id="UP000316609"/>
    </source>
</evidence>
<feature type="domain" description="Outer membrane protein beta-barrel" evidence="2">
    <location>
        <begin position="21"/>
        <end position="189"/>
    </location>
</feature>
<comment type="caution">
    <text evidence="3">The sequence shown here is derived from an EMBL/GenBank/DDBJ whole genome shotgun (WGS) entry which is preliminary data.</text>
</comment>
<evidence type="ECO:0000256" key="1">
    <source>
        <dbReference type="ARBA" id="ARBA00022729"/>
    </source>
</evidence>
<dbReference type="AlphaFoldDB" id="A0A538TW63"/>
<dbReference type="Proteomes" id="UP000316609">
    <property type="component" value="Unassembled WGS sequence"/>
</dbReference>
<dbReference type="InterPro" id="IPR027385">
    <property type="entry name" value="Beta-barrel_OMP"/>
</dbReference>
<keyword evidence="1" id="KW-0732">Signal</keyword>
<evidence type="ECO:0000259" key="2">
    <source>
        <dbReference type="Pfam" id="PF13505"/>
    </source>
</evidence>
<dbReference type="InterPro" id="IPR011250">
    <property type="entry name" value="OMP/PagP_B-barrel"/>
</dbReference>
<proteinExistence type="predicted"/>